<evidence type="ECO:0000313" key="3">
    <source>
        <dbReference type="Proteomes" id="UP001501822"/>
    </source>
</evidence>
<organism evidence="2 3">
    <name type="scientific">Actinoallomurus spadix</name>
    <dbReference type="NCBI Taxonomy" id="79912"/>
    <lineage>
        <taxon>Bacteria</taxon>
        <taxon>Bacillati</taxon>
        <taxon>Actinomycetota</taxon>
        <taxon>Actinomycetes</taxon>
        <taxon>Streptosporangiales</taxon>
        <taxon>Thermomonosporaceae</taxon>
        <taxon>Actinoallomurus</taxon>
    </lineage>
</organism>
<sequence>MAPVPAAGAKGDTIMKDGLRIALAVGAGYLMGRRRKMRLALTLAAAGASGRIARNPANLVKQGTKLLNTSPEVKNLTDAVRGRLVEVGKAAAVTAASSQIDALSDRLQRRTESLLRPPTPGGAREREDEEAYAGRDVHEEERYEEERYEEERYEEERYEEEGGQRPRRGPAAVRRASSAFRRRPAGRDLDEEEERPRAPRRHAEDEGAGAGRPRDVRRSAARSAEPEDEYDEETDRPRREAPPSGRPPIRRMRR</sequence>
<comment type="caution">
    <text evidence="2">The sequence shown here is derived from an EMBL/GenBank/DDBJ whole genome shotgun (WGS) entry which is preliminary data.</text>
</comment>
<reference evidence="2 3" key="1">
    <citation type="journal article" date="2019" name="Int. J. Syst. Evol. Microbiol.">
        <title>The Global Catalogue of Microorganisms (GCM) 10K type strain sequencing project: providing services to taxonomists for standard genome sequencing and annotation.</title>
        <authorList>
            <consortium name="The Broad Institute Genomics Platform"/>
            <consortium name="The Broad Institute Genome Sequencing Center for Infectious Disease"/>
            <person name="Wu L."/>
            <person name="Ma J."/>
        </authorList>
    </citation>
    <scope>NUCLEOTIDE SEQUENCE [LARGE SCALE GENOMIC DNA]</scope>
    <source>
        <strain evidence="2 3">JCM 3146</strain>
    </source>
</reference>
<evidence type="ECO:0000256" key="1">
    <source>
        <dbReference type="SAM" id="MobiDB-lite"/>
    </source>
</evidence>
<accession>A0ABN0WPC2</accession>
<feature type="compositionally biased region" description="Low complexity" evidence="1">
    <location>
        <begin position="169"/>
        <end position="179"/>
    </location>
</feature>
<feature type="region of interest" description="Disordered" evidence="1">
    <location>
        <begin position="109"/>
        <end position="254"/>
    </location>
</feature>
<feature type="compositionally biased region" description="Basic and acidic residues" evidence="1">
    <location>
        <begin position="132"/>
        <end position="145"/>
    </location>
</feature>
<proteinExistence type="predicted"/>
<dbReference type="Proteomes" id="UP001501822">
    <property type="component" value="Unassembled WGS sequence"/>
</dbReference>
<name>A0ABN0WPC2_9ACTN</name>
<dbReference type="EMBL" id="BAAABM010000029">
    <property type="protein sequence ID" value="GAA0342887.1"/>
    <property type="molecule type" value="Genomic_DNA"/>
</dbReference>
<feature type="compositionally biased region" description="Acidic residues" evidence="1">
    <location>
        <begin position="146"/>
        <end position="161"/>
    </location>
</feature>
<gene>
    <name evidence="2" type="ORF">GCM10010151_35610</name>
</gene>
<keyword evidence="3" id="KW-1185">Reference proteome</keyword>
<feature type="compositionally biased region" description="Basic and acidic residues" evidence="1">
    <location>
        <begin position="194"/>
        <end position="205"/>
    </location>
</feature>
<protein>
    <submittedName>
        <fullName evidence="2">Uncharacterized protein</fullName>
    </submittedName>
</protein>
<evidence type="ECO:0000313" key="2">
    <source>
        <dbReference type="EMBL" id="GAA0342887.1"/>
    </source>
</evidence>